<reference evidence="1" key="1">
    <citation type="submission" date="2018-07" db="EMBL/GenBank/DDBJ databases">
        <authorList>
            <consortium name="Genoscope - CEA"/>
            <person name="William W."/>
        </authorList>
    </citation>
    <scope>NUCLEOTIDE SEQUENCE</scope>
    <source>
        <strain evidence="1">IK1</strain>
    </source>
</reference>
<protein>
    <submittedName>
        <fullName evidence="1">Uncharacterized protein</fullName>
    </submittedName>
</protein>
<dbReference type="AlphaFoldDB" id="A0A653AGP4"/>
<accession>A0A653AGP4</accession>
<sequence>MIFLILAKNPHFRIGNRVLLEMVFLANLGVNLHVCLCGDLQVASAQTLDFLDIGPHRAPRVPAPCGNGYRARIWPVAGSDPKRGLHDLLQKPAAPVAIHRQETSRTCSVIVIIFP</sequence>
<proteinExistence type="predicted"/>
<evidence type="ECO:0000313" key="1">
    <source>
        <dbReference type="EMBL" id="VBB47121.1"/>
    </source>
</evidence>
<dbReference type="EMBL" id="UPXX01000032">
    <property type="protein sequence ID" value="VBB47121.1"/>
    <property type="molecule type" value="Genomic_DNA"/>
</dbReference>
<organism evidence="1">
    <name type="scientific">Uncultured Desulfatiglans sp</name>
    <dbReference type="NCBI Taxonomy" id="1748965"/>
    <lineage>
        <taxon>Bacteria</taxon>
        <taxon>Pseudomonadati</taxon>
        <taxon>Thermodesulfobacteriota</taxon>
        <taxon>Desulfobacteria</taxon>
        <taxon>Desulfatiglandales</taxon>
        <taxon>Desulfatiglandaceae</taxon>
        <taxon>Desulfatiglans</taxon>
        <taxon>environmental samples</taxon>
    </lineage>
</organism>
<gene>
    <name evidence="1" type="ORF">TRIP_B50147</name>
</gene>
<name>A0A653AGP4_UNCDX</name>